<dbReference type="EMBL" id="JAJAUY010000008">
    <property type="protein sequence ID" value="MCB5178481.1"/>
    <property type="molecule type" value="Genomic_DNA"/>
</dbReference>
<dbReference type="Gene3D" id="3.40.630.30">
    <property type="match status" value="1"/>
</dbReference>
<dbReference type="InterPro" id="IPR000182">
    <property type="entry name" value="GNAT_dom"/>
</dbReference>
<evidence type="ECO:0000256" key="1">
    <source>
        <dbReference type="ARBA" id="ARBA00022679"/>
    </source>
</evidence>
<gene>
    <name evidence="4" type="ORF">LG632_03635</name>
</gene>
<dbReference type="PANTHER" id="PTHR43877:SF8">
    <property type="entry name" value="N-ACETYLGLUTAMATE SYNTHASE-RELATED"/>
    <property type="match status" value="1"/>
</dbReference>
<dbReference type="InterPro" id="IPR016181">
    <property type="entry name" value="Acyl_CoA_acyltransferase"/>
</dbReference>
<dbReference type="RefSeq" id="WP_226725094.1">
    <property type="nucleotide sequence ID" value="NZ_JAJAUY010000008.1"/>
</dbReference>
<evidence type="ECO:0000259" key="3">
    <source>
        <dbReference type="PROSITE" id="PS51186"/>
    </source>
</evidence>
<dbReference type="Proteomes" id="UP001199054">
    <property type="component" value="Unassembled WGS sequence"/>
</dbReference>
<name>A0ABS8B1K2_9ACTN</name>
<dbReference type="InterPro" id="IPR050832">
    <property type="entry name" value="Bact_Acetyltransf"/>
</dbReference>
<feature type="domain" description="N-acetyltransferase" evidence="3">
    <location>
        <begin position="172"/>
        <end position="319"/>
    </location>
</feature>
<dbReference type="Pfam" id="PF00583">
    <property type="entry name" value="Acetyltransf_1"/>
    <property type="match status" value="2"/>
</dbReference>
<sequence>MDITTLPETPTDADVDAWRSVLTDALAADQPHLPPPSRVEVAGRLRVDPARGRAVRWASPDGVAALLLFSDEGNEHTAFLDVLAVRPGARRRGIGSALWERVRETLLADGRTTVGAVIDTDGPGEAFARSLGFTNALPMAWYVQDVPAGPGAVTVPDTPGYTLVGWSGLVPDHLAPALAVAHDAMEDAPTGELEERTPAWTPERLRAVQQLVLDRGGELLTVAAVSADGEVAAYTELMLPDPAAERAVQYDTVVVPAHRGRGLGRAVKLRMLATVAGSHPGLRRIGTTVADENAPMRAVNAELGYVRERGAAYYQLTLEP</sequence>
<keyword evidence="2" id="KW-0012">Acyltransferase</keyword>
<dbReference type="PROSITE" id="PS51186">
    <property type="entry name" value="GNAT"/>
    <property type="match status" value="2"/>
</dbReference>
<evidence type="ECO:0000256" key="2">
    <source>
        <dbReference type="ARBA" id="ARBA00023315"/>
    </source>
</evidence>
<accession>A0ABS8B1K2</accession>
<organism evidence="4 5">
    <name type="scientific">Streptomyces antimicrobicus</name>
    <dbReference type="NCBI Taxonomy" id="2883108"/>
    <lineage>
        <taxon>Bacteria</taxon>
        <taxon>Bacillati</taxon>
        <taxon>Actinomycetota</taxon>
        <taxon>Actinomycetes</taxon>
        <taxon>Kitasatosporales</taxon>
        <taxon>Streptomycetaceae</taxon>
        <taxon>Streptomyces</taxon>
    </lineage>
</organism>
<keyword evidence="5" id="KW-1185">Reference proteome</keyword>
<feature type="domain" description="N-acetyltransferase" evidence="3">
    <location>
        <begin position="1"/>
        <end position="156"/>
    </location>
</feature>
<comment type="caution">
    <text evidence="4">The sequence shown here is derived from an EMBL/GenBank/DDBJ whole genome shotgun (WGS) entry which is preliminary data.</text>
</comment>
<dbReference type="PANTHER" id="PTHR43877">
    <property type="entry name" value="AMINOALKYLPHOSPHONATE N-ACETYLTRANSFERASE-RELATED-RELATED"/>
    <property type="match status" value="1"/>
</dbReference>
<proteinExistence type="predicted"/>
<evidence type="ECO:0000313" key="4">
    <source>
        <dbReference type="EMBL" id="MCB5178481.1"/>
    </source>
</evidence>
<protein>
    <submittedName>
        <fullName evidence="4">GNAT family N-acetyltransferase</fullName>
    </submittedName>
</protein>
<dbReference type="SUPFAM" id="SSF55729">
    <property type="entry name" value="Acyl-CoA N-acyltransferases (Nat)"/>
    <property type="match status" value="1"/>
</dbReference>
<evidence type="ECO:0000313" key="5">
    <source>
        <dbReference type="Proteomes" id="UP001199054"/>
    </source>
</evidence>
<dbReference type="CDD" id="cd04301">
    <property type="entry name" value="NAT_SF"/>
    <property type="match status" value="2"/>
</dbReference>
<reference evidence="4 5" key="1">
    <citation type="submission" date="2021-10" db="EMBL/GenBank/DDBJ databases">
        <title>Streptomyces sp. strain SMC 277, a novel streptomycete isolated from soil.</title>
        <authorList>
            <person name="Chanama M."/>
        </authorList>
    </citation>
    <scope>NUCLEOTIDE SEQUENCE [LARGE SCALE GENOMIC DNA]</scope>
    <source>
        <strain evidence="4 5">SMC 277</strain>
    </source>
</reference>
<keyword evidence="1" id="KW-0808">Transferase</keyword>